<dbReference type="OrthoDB" id="5583277at2759"/>
<keyword evidence="2" id="KW-0472">Membrane</keyword>
<accession>A0A1F5LTR9</accession>
<gene>
    <name evidence="5" type="ORF">PENARI_c003G01820</name>
</gene>
<protein>
    <recommendedName>
        <fullName evidence="4">Vacuolar sorting protein Vps3844 C-terminal domain-containing protein</fullName>
    </recommendedName>
</protein>
<feature type="transmembrane region" description="Helical" evidence="2">
    <location>
        <begin position="368"/>
        <end position="390"/>
    </location>
</feature>
<sequence length="412" mass="43812">MRWLSTFLALALTGALQANALEASIFSLSPGSSEINNANTKQQRLTEEEAQLVLELRMKSSVASVLGMVDTDTVDRLNQFAKADSTLFGGSSNDEAPGRSIFILEGVDERVAMALHKVQPNHILVPQISTTFVGADLMGSFIESTSTVIADRGQYCTYYDDASKSTSIKPQTARDCLSKDPLLARSSELLDQDFLRLVDSVETWASKSQENSALKLSFKTDSGDSLLASNTLESLILQLAQTSSTGEREITAVILPPGLQSKPLSRQDANQQSGSTAKQDTFKRSTQPLQSTLAPVCHASNSSCAEATNNCSGHGSCYLKYGSGVEGTTGNCYACQCQQSIIRNSDGTTKTVQWGGSACQKRDISSPFFLVAGVSLLAIVLVGSAIGMLFSMGSQELPSVISAGVGAPKTQM</sequence>
<dbReference type="STRING" id="1835702.A0A1F5LTR9"/>
<dbReference type="InterPro" id="IPR024382">
    <property type="entry name" value="Vps3844_C"/>
</dbReference>
<evidence type="ECO:0000313" key="5">
    <source>
        <dbReference type="EMBL" id="OGE56329.1"/>
    </source>
</evidence>
<dbReference type="PANTHER" id="PTHR36853">
    <property type="entry name" value="EXPRESSED PROTEIN"/>
    <property type="match status" value="1"/>
</dbReference>
<evidence type="ECO:0000313" key="6">
    <source>
        <dbReference type="Proteomes" id="UP000177622"/>
    </source>
</evidence>
<evidence type="ECO:0000256" key="1">
    <source>
        <dbReference type="SAM" id="MobiDB-lite"/>
    </source>
</evidence>
<evidence type="ECO:0000256" key="3">
    <source>
        <dbReference type="SAM" id="SignalP"/>
    </source>
</evidence>
<keyword evidence="2" id="KW-1133">Transmembrane helix</keyword>
<evidence type="ECO:0000256" key="2">
    <source>
        <dbReference type="SAM" id="Phobius"/>
    </source>
</evidence>
<name>A0A1F5LTR9_PENAI</name>
<dbReference type="AlphaFoldDB" id="A0A1F5LTR9"/>
<keyword evidence="2" id="KW-0812">Transmembrane</keyword>
<feature type="compositionally biased region" description="Polar residues" evidence="1">
    <location>
        <begin position="262"/>
        <end position="284"/>
    </location>
</feature>
<reference evidence="5 6" key="1">
    <citation type="journal article" date="2016" name="Sci. Rep.">
        <title>Penicillium arizonense, a new, genome sequenced fungal species, reveals a high chemical diversity in secreted metabolites.</title>
        <authorList>
            <person name="Grijseels S."/>
            <person name="Nielsen J.C."/>
            <person name="Randelovic M."/>
            <person name="Nielsen J."/>
            <person name="Nielsen K.F."/>
            <person name="Workman M."/>
            <person name="Frisvad J.C."/>
        </authorList>
    </citation>
    <scope>NUCLEOTIDE SEQUENCE [LARGE SCALE GENOMIC DNA]</scope>
    <source>
        <strain evidence="5 6">CBS 141311</strain>
    </source>
</reference>
<dbReference type="PANTHER" id="PTHR36853:SF1">
    <property type="entry name" value="DUF3844 DOMAIN-CONTAINING PROTEIN"/>
    <property type="match status" value="1"/>
</dbReference>
<dbReference type="Proteomes" id="UP000177622">
    <property type="component" value="Unassembled WGS sequence"/>
</dbReference>
<feature type="region of interest" description="Disordered" evidence="1">
    <location>
        <begin position="255"/>
        <end position="284"/>
    </location>
</feature>
<proteinExistence type="predicted"/>
<dbReference type="EMBL" id="LXJU01000003">
    <property type="protein sequence ID" value="OGE56329.1"/>
    <property type="molecule type" value="Genomic_DNA"/>
</dbReference>
<dbReference type="GO" id="GO:0005783">
    <property type="term" value="C:endoplasmic reticulum"/>
    <property type="evidence" value="ECO:0007669"/>
    <property type="project" value="TreeGrafter"/>
</dbReference>
<comment type="caution">
    <text evidence="5">The sequence shown here is derived from an EMBL/GenBank/DDBJ whole genome shotgun (WGS) entry which is preliminary data.</text>
</comment>
<feature type="signal peptide" evidence="3">
    <location>
        <begin position="1"/>
        <end position="20"/>
    </location>
</feature>
<dbReference type="GeneID" id="34572862"/>
<dbReference type="Pfam" id="PF12955">
    <property type="entry name" value="Vps3844_C"/>
    <property type="match status" value="1"/>
</dbReference>
<keyword evidence="6" id="KW-1185">Reference proteome</keyword>
<dbReference type="RefSeq" id="XP_022491757.1">
    <property type="nucleotide sequence ID" value="XM_022628128.1"/>
</dbReference>
<organism evidence="5 6">
    <name type="scientific">Penicillium arizonense</name>
    <dbReference type="NCBI Taxonomy" id="1835702"/>
    <lineage>
        <taxon>Eukaryota</taxon>
        <taxon>Fungi</taxon>
        <taxon>Dikarya</taxon>
        <taxon>Ascomycota</taxon>
        <taxon>Pezizomycotina</taxon>
        <taxon>Eurotiomycetes</taxon>
        <taxon>Eurotiomycetidae</taxon>
        <taxon>Eurotiales</taxon>
        <taxon>Aspergillaceae</taxon>
        <taxon>Penicillium</taxon>
    </lineage>
</organism>
<evidence type="ECO:0000259" key="4">
    <source>
        <dbReference type="Pfam" id="PF12955"/>
    </source>
</evidence>
<feature type="domain" description="Vacuolar sorting protein Vps3844 C-terminal" evidence="4">
    <location>
        <begin position="297"/>
        <end position="403"/>
    </location>
</feature>
<keyword evidence="3" id="KW-0732">Signal</keyword>
<feature type="chain" id="PRO_5009519847" description="Vacuolar sorting protein Vps3844 C-terminal domain-containing protein" evidence="3">
    <location>
        <begin position="21"/>
        <end position="412"/>
    </location>
</feature>
<dbReference type="InterPro" id="IPR053065">
    <property type="entry name" value="Archenteron_Induction-Rel"/>
</dbReference>